<proteinExistence type="predicted"/>
<dbReference type="Pfam" id="PF00651">
    <property type="entry name" value="BTB"/>
    <property type="match status" value="1"/>
</dbReference>
<dbReference type="SUPFAM" id="SSF54695">
    <property type="entry name" value="POZ domain"/>
    <property type="match status" value="1"/>
</dbReference>
<dbReference type="STRING" id="2656787.A0A370TBI8"/>
<gene>
    <name evidence="3" type="ORF">BP5553_09619</name>
</gene>
<feature type="domain" description="BTB" evidence="2">
    <location>
        <begin position="21"/>
        <end position="88"/>
    </location>
</feature>
<dbReference type="SMART" id="SM00225">
    <property type="entry name" value="BTB"/>
    <property type="match status" value="1"/>
</dbReference>
<protein>
    <recommendedName>
        <fullName evidence="2">BTB domain-containing protein</fullName>
    </recommendedName>
</protein>
<dbReference type="AlphaFoldDB" id="A0A370TBI8"/>
<comment type="caution">
    <text evidence="3">The sequence shown here is derived from an EMBL/GenBank/DDBJ whole genome shotgun (WGS) entry which is preliminary data.</text>
</comment>
<evidence type="ECO:0000256" key="1">
    <source>
        <dbReference type="SAM" id="MobiDB-lite"/>
    </source>
</evidence>
<reference evidence="3 4" key="1">
    <citation type="journal article" date="2018" name="IMA Fungus">
        <title>IMA Genome-F 9: Draft genome sequence of Annulohypoxylon stygium, Aspergillus mulundensis, Berkeleyomyces basicola (syn. Thielaviopsis basicola), Ceratocystis smalleyi, two Cercospora beticola strains, Coleophoma cylindrospora, Fusarium fracticaudum, Phialophora cf. hyalina, and Morchella septimelata.</title>
        <authorList>
            <person name="Wingfield B.D."/>
            <person name="Bills G.F."/>
            <person name="Dong Y."/>
            <person name="Huang W."/>
            <person name="Nel W.J."/>
            <person name="Swalarsk-Parry B.S."/>
            <person name="Vaghefi N."/>
            <person name="Wilken P.M."/>
            <person name="An Z."/>
            <person name="de Beer Z.W."/>
            <person name="De Vos L."/>
            <person name="Chen L."/>
            <person name="Duong T.A."/>
            <person name="Gao Y."/>
            <person name="Hammerbacher A."/>
            <person name="Kikkert J.R."/>
            <person name="Li Y."/>
            <person name="Li H."/>
            <person name="Li K."/>
            <person name="Li Q."/>
            <person name="Liu X."/>
            <person name="Ma X."/>
            <person name="Naidoo K."/>
            <person name="Pethybridge S.J."/>
            <person name="Sun J."/>
            <person name="Steenkamp E.T."/>
            <person name="van der Nest M.A."/>
            <person name="van Wyk S."/>
            <person name="Wingfield M.J."/>
            <person name="Xiong C."/>
            <person name="Yue Q."/>
            <person name="Zhang X."/>
        </authorList>
    </citation>
    <scope>NUCLEOTIDE SEQUENCE [LARGE SCALE GENOMIC DNA]</scope>
    <source>
        <strain evidence="3 4">BP 5553</strain>
    </source>
</reference>
<evidence type="ECO:0000259" key="2">
    <source>
        <dbReference type="PROSITE" id="PS50097"/>
    </source>
</evidence>
<dbReference type="EMBL" id="NPIC01000012">
    <property type="protein sequence ID" value="RDL31410.1"/>
    <property type="molecule type" value="Genomic_DNA"/>
</dbReference>
<dbReference type="InterPro" id="IPR011333">
    <property type="entry name" value="SKP1/BTB/POZ_sf"/>
</dbReference>
<dbReference type="InterPro" id="IPR000210">
    <property type="entry name" value="BTB/POZ_dom"/>
</dbReference>
<evidence type="ECO:0000313" key="3">
    <source>
        <dbReference type="EMBL" id="RDL31410.1"/>
    </source>
</evidence>
<dbReference type="PANTHER" id="PTHR47843:SF5">
    <property type="entry name" value="BTB_POZ DOMAIN PROTEIN"/>
    <property type="match status" value="1"/>
</dbReference>
<dbReference type="Gene3D" id="3.30.710.10">
    <property type="entry name" value="Potassium Channel Kv1.1, Chain A"/>
    <property type="match status" value="1"/>
</dbReference>
<name>A0A370TBI8_9HELO</name>
<dbReference type="PANTHER" id="PTHR47843">
    <property type="entry name" value="BTB DOMAIN-CONTAINING PROTEIN-RELATED"/>
    <property type="match status" value="1"/>
</dbReference>
<evidence type="ECO:0000313" key="4">
    <source>
        <dbReference type="Proteomes" id="UP000254866"/>
    </source>
</evidence>
<dbReference type="RefSeq" id="XP_031865541.1">
    <property type="nucleotide sequence ID" value="XM_032018242.1"/>
</dbReference>
<sequence>MSTKIAAPTGLAQLLSSKKYSDLKLVCQGQEFNVHKAIVCSQSPVLAAAVDGDFQEARTNTIDIKEFDAWTVERMVAFMYMKDYDLDAEERQLESVFEPDNTTVGAIDQDDKDDSSLPPSTPLDSHLTAPPGVILLGHVQVNAIADYYNVPLLKELANTKIQRILDEDWSPNGFLDAVKGVLHSTSDIELHKIMASTATQHVDELIELDDFGKALDMSDFAFGIMRNTITAFQAKVESTTTELQDMSDYAMTLLTHESMQRREANRANRTIENFAACRTILGNTKACRNVHCSAEFNCYIESGGSPREPKYTLRCSWCYCRHRG</sequence>
<dbReference type="OrthoDB" id="6359816at2759"/>
<dbReference type="PROSITE" id="PS50097">
    <property type="entry name" value="BTB"/>
    <property type="match status" value="1"/>
</dbReference>
<dbReference type="GeneID" id="43602468"/>
<dbReference type="Proteomes" id="UP000254866">
    <property type="component" value="Unassembled WGS sequence"/>
</dbReference>
<accession>A0A370TBI8</accession>
<dbReference type="CDD" id="cd18186">
    <property type="entry name" value="BTB_POZ_ZBTB_KLHL-like"/>
    <property type="match status" value="1"/>
</dbReference>
<feature type="region of interest" description="Disordered" evidence="1">
    <location>
        <begin position="97"/>
        <end position="123"/>
    </location>
</feature>
<keyword evidence="4" id="KW-1185">Reference proteome</keyword>
<organism evidence="3 4">
    <name type="scientific">Venustampulla echinocandica</name>
    <dbReference type="NCBI Taxonomy" id="2656787"/>
    <lineage>
        <taxon>Eukaryota</taxon>
        <taxon>Fungi</taxon>
        <taxon>Dikarya</taxon>
        <taxon>Ascomycota</taxon>
        <taxon>Pezizomycotina</taxon>
        <taxon>Leotiomycetes</taxon>
        <taxon>Helotiales</taxon>
        <taxon>Pleuroascaceae</taxon>
        <taxon>Venustampulla</taxon>
    </lineage>
</organism>